<gene>
    <name evidence="1" type="ORF">BU23DRAFT_234267</name>
</gene>
<evidence type="ECO:0000313" key="2">
    <source>
        <dbReference type="Proteomes" id="UP000800036"/>
    </source>
</evidence>
<sequence>MSLWMSIFGSGTITTMIFHGCDNTATVKQNNTDAEQSFASNYTGWKDSVTEQEPSAASRLCTIRKHGFPDLQVWINIEREKNSLYPNIGVFDTENELSGYQTGIIRAEWSKADREFRLFAAPKITFYWTTKINVPQVQYCVGNHENILVTRIKSWKIDMPGLSAWSCFQSTSNLTLVTEREMLGLINGTISHCKLDYCAKTHHDISFRPNVVTYCLVSEMPLHSTGPNFTRNEYGWDFGFRISTNDANDDLENIVSNFSRLYFGSSFQRVLESTTISTFLMPYFEANLTWSDFFHGVAEVGSKVL</sequence>
<accession>A0A6A5UYI8</accession>
<protein>
    <submittedName>
        <fullName evidence="1">Uncharacterized protein</fullName>
    </submittedName>
</protein>
<dbReference type="EMBL" id="ML976706">
    <property type="protein sequence ID" value="KAF1969814.1"/>
    <property type="molecule type" value="Genomic_DNA"/>
</dbReference>
<dbReference type="OrthoDB" id="3691595at2759"/>
<dbReference type="Proteomes" id="UP000800036">
    <property type="component" value="Unassembled WGS sequence"/>
</dbReference>
<keyword evidence="2" id="KW-1185">Reference proteome</keyword>
<reference evidence="1" key="1">
    <citation type="journal article" date="2020" name="Stud. Mycol.">
        <title>101 Dothideomycetes genomes: a test case for predicting lifestyles and emergence of pathogens.</title>
        <authorList>
            <person name="Haridas S."/>
            <person name="Albert R."/>
            <person name="Binder M."/>
            <person name="Bloem J."/>
            <person name="Labutti K."/>
            <person name="Salamov A."/>
            <person name="Andreopoulos B."/>
            <person name="Baker S."/>
            <person name="Barry K."/>
            <person name="Bills G."/>
            <person name="Bluhm B."/>
            <person name="Cannon C."/>
            <person name="Castanera R."/>
            <person name="Culley D."/>
            <person name="Daum C."/>
            <person name="Ezra D."/>
            <person name="Gonzalez J."/>
            <person name="Henrissat B."/>
            <person name="Kuo A."/>
            <person name="Liang C."/>
            <person name="Lipzen A."/>
            <person name="Lutzoni F."/>
            <person name="Magnuson J."/>
            <person name="Mondo S."/>
            <person name="Nolan M."/>
            <person name="Ohm R."/>
            <person name="Pangilinan J."/>
            <person name="Park H.-J."/>
            <person name="Ramirez L."/>
            <person name="Alfaro M."/>
            <person name="Sun H."/>
            <person name="Tritt A."/>
            <person name="Yoshinaga Y."/>
            <person name="Zwiers L.-H."/>
            <person name="Turgeon B."/>
            <person name="Goodwin S."/>
            <person name="Spatafora J."/>
            <person name="Crous P."/>
            <person name="Grigoriev I."/>
        </authorList>
    </citation>
    <scope>NUCLEOTIDE SEQUENCE</scope>
    <source>
        <strain evidence="1">CBS 107.79</strain>
    </source>
</reference>
<evidence type="ECO:0000313" key="1">
    <source>
        <dbReference type="EMBL" id="KAF1969814.1"/>
    </source>
</evidence>
<name>A0A6A5UYI8_9PLEO</name>
<organism evidence="1 2">
    <name type="scientific">Bimuria novae-zelandiae CBS 107.79</name>
    <dbReference type="NCBI Taxonomy" id="1447943"/>
    <lineage>
        <taxon>Eukaryota</taxon>
        <taxon>Fungi</taxon>
        <taxon>Dikarya</taxon>
        <taxon>Ascomycota</taxon>
        <taxon>Pezizomycotina</taxon>
        <taxon>Dothideomycetes</taxon>
        <taxon>Pleosporomycetidae</taxon>
        <taxon>Pleosporales</taxon>
        <taxon>Massarineae</taxon>
        <taxon>Didymosphaeriaceae</taxon>
        <taxon>Bimuria</taxon>
    </lineage>
</organism>
<proteinExistence type="predicted"/>
<dbReference type="AlphaFoldDB" id="A0A6A5UYI8"/>